<evidence type="ECO:0000256" key="1">
    <source>
        <dbReference type="SAM" id="SignalP"/>
    </source>
</evidence>
<dbReference type="PATRIC" id="fig|616990.3.peg.2114"/>
<dbReference type="STRING" id="616990.IV54_GL002001"/>
<dbReference type="Proteomes" id="UP000051906">
    <property type="component" value="Unassembled WGS sequence"/>
</dbReference>
<dbReference type="EMBL" id="JQCA01000053">
    <property type="protein sequence ID" value="KRO03837.1"/>
    <property type="molecule type" value="Genomic_DNA"/>
</dbReference>
<feature type="signal peptide" evidence="1">
    <location>
        <begin position="1"/>
        <end position="19"/>
    </location>
</feature>
<evidence type="ECO:0000313" key="3">
    <source>
        <dbReference type="Proteomes" id="UP000051906"/>
    </source>
</evidence>
<keyword evidence="3" id="KW-1185">Reference proteome</keyword>
<feature type="chain" id="PRO_5006420262" evidence="1">
    <location>
        <begin position="20"/>
        <end position="89"/>
    </location>
</feature>
<accession>A0A0R2LX77</accession>
<dbReference type="OrthoDB" id="2295807at2"/>
<sequence>MKTIKLTLVSLATVWLAGAATDADVTLLAHDITIFTPEGLDEDPMTEPDIIWSNNDGNAWFDVDSDLIDTHKMTRDQRKAFADLVLAAQ</sequence>
<gene>
    <name evidence="2" type="ORF">IV54_GL002001</name>
</gene>
<proteinExistence type="predicted"/>
<evidence type="ECO:0000313" key="2">
    <source>
        <dbReference type="EMBL" id="KRO03837.1"/>
    </source>
</evidence>
<comment type="caution">
    <text evidence="2">The sequence shown here is derived from an EMBL/GenBank/DDBJ whole genome shotgun (WGS) entry which is preliminary data.</text>
</comment>
<name>A0A0R2LX77_9LACO</name>
<protein>
    <submittedName>
        <fullName evidence="2">Uncharacterized protein</fullName>
    </submittedName>
</protein>
<dbReference type="RefSeq" id="WP_057878448.1">
    <property type="nucleotide sequence ID" value="NZ_JQCA01000053.1"/>
</dbReference>
<keyword evidence="1" id="KW-0732">Signal</keyword>
<dbReference type="AlphaFoldDB" id="A0A0R2LX77"/>
<reference evidence="2 3" key="1">
    <citation type="journal article" date="2015" name="Genome Announc.">
        <title>Expanding the biotechnology potential of lactobacilli through comparative genomics of 213 strains and associated genera.</title>
        <authorList>
            <person name="Sun Z."/>
            <person name="Harris H.M."/>
            <person name="McCann A."/>
            <person name="Guo C."/>
            <person name="Argimon S."/>
            <person name="Zhang W."/>
            <person name="Yang X."/>
            <person name="Jeffery I.B."/>
            <person name="Cooney J.C."/>
            <person name="Kagawa T.F."/>
            <person name="Liu W."/>
            <person name="Song Y."/>
            <person name="Salvetti E."/>
            <person name="Wrobel A."/>
            <person name="Rasinkangas P."/>
            <person name="Parkhill J."/>
            <person name="Rea M.C."/>
            <person name="O'Sullivan O."/>
            <person name="Ritari J."/>
            <person name="Douillard F.P."/>
            <person name="Paul Ross R."/>
            <person name="Yang R."/>
            <person name="Briner A.E."/>
            <person name="Felis G.E."/>
            <person name="de Vos W.M."/>
            <person name="Barrangou R."/>
            <person name="Klaenhammer T.R."/>
            <person name="Caufield P.W."/>
            <person name="Cui Y."/>
            <person name="Zhang H."/>
            <person name="O'Toole P.W."/>
        </authorList>
    </citation>
    <scope>NUCLEOTIDE SEQUENCE [LARGE SCALE GENOMIC DNA]</scope>
    <source>
        <strain evidence="2 3">DSM 22467</strain>
    </source>
</reference>
<organism evidence="2 3">
    <name type="scientific">Levilactobacillus paucivorans</name>
    <dbReference type="NCBI Taxonomy" id="616990"/>
    <lineage>
        <taxon>Bacteria</taxon>
        <taxon>Bacillati</taxon>
        <taxon>Bacillota</taxon>
        <taxon>Bacilli</taxon>
        <taxon>Lactobacillales</taxon>
        <taxon>Lactobacillaceae</taxon>
        <taxon>Levilactobacillus</taxon>
    </lineage>
</organism>